<protein>
    <submittedName>
        <fullName evidence="2">Uncharacterized protein</fullName>
    </submittedName>
</protein>
<dbReference type="EMBL" id="JAHXZJ010000001">
    <property type="protein sequence ID" value="KAH0568032.1"/>
    <property type="molecule type" value="Genomic_DNA"/>
</dbReference>
<reference evidence="2 3" key="1">
    <citation type="journal article" date="2021" name="J. Hered.">
        <title>A chromosome-level genome assembly of the parasitoid wasp, Cotesia glomerata (Hymenoptera: Braconidae).</title>
        <authorList>
            <person name="Pinto B.J."/>
            <person name="Weis J.J."/>
            <person name="Gamble T."/>
            <person name="Ode P.J."/>
            <person name="Paul R."/>
            <person name="Zaspel J.M."/>
        </authorList>
    </citation>
    <scope>NUCLEOTIDE SEQUENCE [LARGE SCALE GENOMIC DNA]</scope>
    <source>
        <strain evidence="2">CgM1</strain>
    </source>
</reference>
<dbReference type="Proteomes" id="UP000826195">
    <property type="component" value="Unassembled WGS sequence"/>
</dbReference>
<feature type="compositionally biased region" description="Acidic residues" evidence="1">
    <location>
        <begin position="69"/>
        <end position="80"/>
    </location>
</feature>
<evidence type="ECO:0000313" key="2">
    <source>
        <dbReference type="EMBL" id="KAH0568032.1"/>
    </source>
</evidence>
<sequence length="80" mass="8820">MVSTLKWSRAHRTASPPSAEAYNYSCTGQRAAIHSFCYASQTHFSSDYKGRKSIGPFSPELDDKAAEGDTLEQLEESVNC</sequence>
<name>A0AAV7J956_COTGL</name>
<accession>A0AAV7J956</accession>
<gene>
    <name evidence="2" type="ORF">KQX54_017834</name>
</gene>
<comment type="caution">
    <text evidence="2">The sequence shown here is derived from an EMBL/GenBank/DDBJ whole genome shotgun (WGS) entry which is preliminary data.</text>
</comment>
<evidence type="ECO:0000313" key="3">
    <source>
        <dbReference type="Proteomes" id="UP000826195"/>
    </source>
</evidence>
<feature type="region of interest" description="Disordered" evidence="1">
    <location>
        <begin position="55"/>
        <end position="80"/>
    </location>
</feature>
<organism evidence="2 3">
    <name type="scientific">Cotesia glomerata</name>
    <name type="common">Lepidopteran parasitic wasp</name>
    <name type="synonym">Apanteles glomeratus</name>
    <dbReference type="NCBI Taxonomy" id="32391"/>
    <lineage>
        <taxon>Eukaryota</taxon>
        <taxon>Metazoa</taxon>
        <taxon>Ecdysozoa</taxon>
        <taxon>Arthropoda</taxon>
        <taxon>Hexapoda</taxon>
        <taxon>Insecta</taxon>
        <taxon>Pterygota</taxon>
        <taxon>Neoptera</taxon>
        <taxon>Endopterygota</taxon>
        <taxon>Hymenoptera</taxon>
        <taxon>Apocrita</taxon>
        <taxon>Ichneumonoidea</taxon>
        <taxon>Braconidae</taxon>
        <taxon>Microgastrinae</taxon>
        <taxon>Cotesia</taxon>
    </lineage>
</organism>
<evidence type="ECO:0000256" key="1">
    <source>
        <dbReference type="SAM" id="MobiDB-lite"/>
    </source>
</evidence>
<proteinExistence type="predicted"/>
<keyword evidence="3" id="KW-1185">Reference proteome</keyword>
<dbReference type="AlphaFoldDB" id="A0AAV7J956"/>